<comment type="caution">
    <text evidence="5">The sequence shown here is derived from an EMBL/GenBank/DDBJ whole genome shotgun (WGS) entry which is preliminary data.</text>
</comment>
<dbReference type="PANTHER" id="PTHR13213">
    <property type="entry name" value="MYB-BINDING PROTEIN 1A FAMILY MEMBER"/>
    <property type="match status" value="1"/>
</dbReference>
<protein>
    <recommendedName>
        <fullName evidence="7">DNA polymerase V</fullName>
    </recommendedName>
</protein>
<dbReference type="InterPro" id="IPR007015">
    <property type="entry name" value="DNA_pol_V/MYBBP1A"/>
</dbReference>
<evidence type="ECO:0000256" key="4">
    <source>
        <dbReference type="SAM" id="MobiDB-lite"/>
    </source>
</evidence>
<dbReference type="SUPFAM" id="SSF48371">
    <property type="entry name" value="ARM repeat"/>
    <property type="match status" value="1"/>
</dbReference>
<dbReference type="OrthoDB" id="342531at2759"/>
<feature type="region of interest" description="Disordered" evidence="4">
    <location>
        <begin position="273"/>
        <end position="305"/>
    </location>
</feature>
<dbReference type="AlphaFoldDB" id="A0A9P4NHM1"/>
<dbReference type="EMBL" id="MU007095">
    <property type="protein sequence ID" value="KAF2421861.1"/>
    <property type="molecule type" value="Genomic_DNA"/>
</dbReference>
<accession>A0A9P4NHM1</accession>
<name>A0A9P4NHM1_9PEZI</name>
<keyword evidence="6" id="KW-1185">Reference proteome</keyword>
<dbReference type="PANTHER" id="PTHR13213:SF2">
    <property type="entry name" value="MYB-BINDING PROTEIN 1A"/>
    <property type="match status" value="1"/>
</dbReference>
<evidence type="ECO:0008006" key="7">
    <source>
        <dbReference type="Google" id="ProtNLM"/>
    </source>
</evidence>
<feature type="region of interest" description="Disordered" evidence="4">
    <location>
        <begin position="799"/>
        <end position="824"/>
    </location>
</feature>
<comment type="similarity">
    <text evidence="2">Belongs to the MYBBP1A family.</text>
</comment>
<dbReference type="GO" id="GO:0005730">
    <property type="term" value="C:nucleolus"/>
    <property type="evidence" value="ECO:0007669"/>
    <property type="project" value="InterPro"/>
</dbReference>
<dbReference type="InterPro" id="IPR016024">
    <property type="entry name" value="ARM-type_fold"/>
</dbReference>
<proteinExistence type="inferred from homology"/>
<feature type="compositionally biased region" description="Acidic residues" evidence="4">
    <location>
        <begin position="730"/>
        <end position="783"/>
    </location>
</feature>
<evidence type="ECO:0000313" key="6">
    <source>
        <dbReference type="Proteomes" id="UP000800235"/>
    </source>
</evidence>
<feature type="compositionally biased region" description="Acidic residues" evidence="4">
    <location>
        <begin position="810"/>
        <end position="824"/>
    </location>
</feature>
<feature type="region of interest" description="Disordered" evidence="4">
    <location>
        <begin position="725"/>
        <end position="783"/>
    </location>
</feature>
<gene>
    <name evidence="5" type="ORF">EJ08DRAFT_490206</name>
</gene>
<comment type="subcellular location">
    <subcellularLocation>
        <location evidence="1">Nucleus</location>
    </subcellularLocation>
</comment>
<keyword evidence="3" id="KW-0539">Nucleus</keyword>
<dbReference type="Pfam" id="PF04931">
    <property type="entry name" value="DNA_pol_phi"/>
    <property type="match status" value="1"/>
</dbReference>
<evidence type="ECO:0000256" key="1">
    <source>
        <dbReference type="ARBA" id="ARBA00004123"/>
    </source>
</evidence>
<organism evidence="5 6">
    <name type="scientific">Tothia fuscella</name>
    <dbReference type="NCBI Taxonomy" id="1048955"/>
    <lineage>
        <taxon>Eukaryota</taxon>
        <taxon>Fungi</taxon>
        <taxon>Dikarya</taxon>
        <taxon>Ascomycota</taxon>
        <taxon>Pezizomycotina</taxon>
        <taxon>Dothideomycetes</taxon>
        <taxon>Pleosporomycetidae</taxon>
        <taxon>Venturiales</taxon>
        <taxon>Cylindrosympodiaceae</taxon>
        <taxon>Tothia</taxon>
    </lineage>
</organism>
<sequence>MGPISKKRGRDTVKEDAAVDGSLKKRKRQYTEQDQKLAKIYNDLADERNDVRIEAAKNLIIEFRKDNEPSGEFIERNLARLIRGLCSGRKQARFGFFIALSELLRQFYQDEQLMDGVPPLEKLVDKINELTGIDGSVDGKERRDHLFGRVTAYKALLQSAALLQTESAKSDYWPGVLDEIYKLAGDVPWLREECGMMMCEFIKNSISPHTVNQVFAKEILIKLESHKLSKTPEGVAIWLSVQSRFPEMDLPDGVWRKADPLCSKERSNLSEAMRQSVEQEPVVIEEKKGPKGKKSRKNEPKVKNGTWQHKPNFAWDVVLLEAIKQKPKASKFKQFWIELIDNGLFAPKSSSERKFWGFAIFSKVVGTAPSPIIPALFTPNLLRCLINQRVESERGLHEAALEPLKKIRARVHKEPQLAAVVVESLLSGDGTIAFDRMTKSKTVEEVMGSANGDAFVEILRVLTQLIRSALTDEQKTADSHRQILADLILSAVKTHITDQAAVEGLSDPESWLNQALNTLALFGYFAPKKTATSDTVPLPPLTESSRKMFQARLSSCLAHIFTKVDDASPWPLSVVININSQANSSPSYRLTLEMDDLVSQSINKAHKILGSIEEGALESTSKEKAAMRAFKLLYAFTLLEVYGGNADAVSMLDDLQTCHDSLTSSSSEDSQPFTLLVELLLSFLSKPGTLYKRLAEQTFPAFTAEMDEDTLLSLLDILTKSESLTGQQEIFDEDQDVEEEQEEQEGDSASENDDASDVEMLDGGSDESGEEESTDAGEDEADDEELQKFDAMLAKTLMTKLPNGNIAPNDSEDEDTSDGEDMDDDQMMALEPHLAKIFQQRQSLSNRTRKKENKNAKETMINFKNRVLGLLVIYVKREYRNPLALKLLQPLLQLMRTTTSQDNVAKNANEVMHQYYSACTKNKTLPFINSDEAEGVWEMLREVHDEVKKEGSKVHGAACSRASLFIVKLLVSSDKAHYVKAVEIYAKTQNEWFMQSKLVIQPTFFTEWISWSNELRKPSVQKVVKKDSKEE</sequence>
<dbReference type="Proteomes" id="UP000800235">
    <property type="component" value="Unassembled WGS sequence"/>
</dbReference>
<evidence type="ECO:0000256" key="3">
    <source>
        <dbReference type="ARBA" id="ARBA00023242"/>
    </source>
</evidence>
<reference evidence="5" key="1">
    <citation type="journal article" date="2020" name="Stud. Mycol.">
        <title>101 Dothideomycetes genomes: a test case for predicting lifestyles and emergence of pathogens.</title>
        <authorList>
            <person name="Haridas S."/>
            <person name="Albert R."/>
            <person name="Binder M."/>
            <person name="Bloem J."/>
            <person name="Labutti K."/>
            <person name="Salamov A."/>
            <person name="Andreopoulos B."/>
            <person name="Baker S."/>
            <person name="Barry K."/>
            <person name="Bills G."/>
            <person name="Bluhm B."/>
            <person name="Cannon C."/>
            <person name="Castanera R."/>
            <person name="Culley D."/>
            <person name="Daum C."/>
            <person name="Ezra D."/>
            <person name="Gonzalez J."/>
            <person name="Henrissat B."/>
            <person name="Kuo A."/>
            <person name="Liang C."/>
            <person name="Lipzen A."/>
            <person name="Lutzoni F."/>
            <person name="Magnuson J."/>
            <person name="Mondo S."/>
            <person name="Nolan M."/>
            <person name="Ohm R."/>
            <person name="Pangilinan J."/>
            <person name="Park H.-J."/>
            <person name="Ramirez L."/>
            <person name="Alfaro M."/>
            <person name="Sun H."/>
            <person name="Tritt A."/>
            <person name="Yoshinaga Y."/>
            <person name="Zwiers L.-H."/>
            <person name="Turgeon B."/>
            <person name="Goodwin S."/>
            <person name="Spatafora J."/>
            <person name="Crous P."/>
            <person name="Grigoriev I."/>
        </authorList>
    </citation>
    <scope>NUCLEOTIDE SEQUENCE</scope>
    <source>
        <strain evidence="5">CBS 130266</strain>
    </source>
</reference>
<evidence type="ECO:0000313" key="5">
    <source>
        <dbReference type="EMBL" id="KAF2421861.1"/>
    </source>
</evidence>
<evidence type="ECO:0000256" key="2">
    <source>
        <dbReference type="ARBA" id="ARBA00006809"/>
    </source>
</evidence>
<dbReference type="GO" id="GO:0000182">
    <property type="term" value="F:rDNA binding"/>
    <property type="evidence" value="ECO:0007669"/>
    <property type="project" value="TreeGrafter"/>
</dbReference>
<dbReference type="GO" id="GO:0006355">
    <property type="term" value="P:regulation of DNA-templated transcription"/>
    <property type="evidence" value="ECO:0007669"/>
    <property type="project" value="InterPro"/>
</dbReference>